<reference evidence="2 3" key="1">
    <citation type="submission" date="2024-04" db="EMBL/GenBank/DDBJ databases">
        <authorList>
            <person name="Waldvogel A.-M."/>
            <person name="Schoenle A."/>
        </authorList>
    </citation>
    <scope>NUCLEOTIDE SEQUENCE [LARGE SCALE GENOMIC DNA]</scope>
</reference>
<name>A0AAV2K7E3_KNICA</name>
<dbReference type="Proteomes" id="UP001497482">
    <property type="component" value="Chromosome 16"/>
</dbReference>
<gene>
    <name evidence="2" type="ORF">KC01_LOCUS14732</name>
</gene>
<sequence length="120" mass="12712">MLEVKKRWASAESRTAAWRSELLSASHIRGTCRAPTCEEDGDNQPPTRPAAAMTGRGGFCGLDPHSDSPGKPEDINIVIPSRTSMPHSAPTPTPSRLTLSAHKAPAVTTDGSLVDKLGQL</sequence>
<protein>
    <submittedName>
        <fullName evidence="2">Uncharacterized protein</fullName>
    </submittedName>
</protein>
<keyword evidence="3" id="KW-1185">Reference proteome</keyword>
<evidence type="ECO:0000313" key="3">
    <source>
        <dbReference type="Proteomes" id="UP001497482"/>
    </source>
</evidence>
<evidence type="ECO:0000313" key="2">
    <source>
        <dbReference type="EMBL" id="CAL1584378.1"/>
    </source>
</evidence>
<feature type="compositionally biased region" description="Basic and acidic residues" evidence="1">
    <location>
        <begin position="64"/>
        <end position="74"/>
    </location>
</feature>
<dbReference type="EMBL" id="OZ035838">
    <property type="protein sequence ID" value="CAL1584378.1"/>
    <property type="molecule type" value="Genomic_DNA"/>
</dbReference>
<accession>A0AAV2K7E3</accession>
<dbReference type="AlphaFoldDB" id="A0AAV2K7E3"/>
<organism evidence="2 3">
    <name type="scientific">Knipowitschia caucasica</name>
    <name type="common">Caucasian dwarf goby</name>
    <name type="synonym">Pomatoschistus caucasicus</name>
    <dbReference type="NCBI Taxonomy" id="637954"/>
    <lineage>
        <taxon>Eukaryota</taxon>
        <taxon>Metazoa</taxon>
        <taxon>Chordata</taxon>
        <taxon>Craniata</taxon>
        <taxon>Vertebrata</taxon>
        <taxon>Euteleostomi</taxon>
        <taxon>Actinopterygii</taxon>
        <taxon>Neopterygii</taxon>
        <taxon>Teleostei</taxon>
        <taxon>Neoteleostei</taxon>
        <taxon>Acanthomorphata</taxon>
        <taxon>Gobiaria</taxon>
        <taxon>Gobiiformes</taxon>
        <taxon>Gobioidei</taxon>
        <taxon>Gobiidae</taxon>
        <taxon>Gobiinae</taxon>
        <taxon>Knipowitschia</taxon>
    </lineage>
</organism>
<evidence type="ECO:0000256" key="1">
    <source>
        <dbReference type="SAM" id="MobiDB-lite"/>
    </source>
</evidence>
<feature type="region of interest" description="Disordered" evidence="1">
    <location>
        <begin position="34"/>
        <end position="120"/>
    </location>
</feature>
<proteinExistence type="predicted"/>